<accession>A0A7J6H5H6</accession>
<dbReference type="Proteomes" id="UP000525078">
    <property type="component" value="Unassembled WGS sequence"/>
</dbReference>
<gene>
    <name evidence="2" type="ORF">F8388_006024</name>
</gene>
<dbReference type="PANTHER" id="PTHR31374:SF118">
    <property type="entry name" value="OS01G0924966 PROTEIN"/>
    <property type="match status" value="1"/>
</dbReference>
<evidence type="ECO:0000256" key="1">
    <source>
        <dbReference type="ARBA" id="ARBA00006974"/>
    </source>
</evidence>
<proteinExistence type="inferred from homology"/>
<evidence type="ECO:0000313" key="3">
    <source>
        <dbReference type="Proteomes" id="UP000525078"/>
    </source>
</evidence>
<comment type="similarity">
    <text evidence="1">Belongs to the ARG7 family.</text>
</comment>
<organism evidence="2 3">
    <name type="scientific">Cannabis sativa</name>
    <name type="common">Hemp</name>
    <name type="synonym">Marijuana</name>
    <dbReference type="NCBI Taxonomy" id="3483"/>
    <lineage>
        <taxon>Eukaryota</taxon>
        <taxon>Viridiplantae</taxon>
        <taxon>Streptophyta</taxon>
        <taxon>Embryophyta</taxon>
        <taxon>Tracheophyta</taxon>
        <taxon>Spermatophyta</taxon>
        <taxon>Magnoliopsida</taxon>
        <taxon>eudicotyledons</taxon>
        <taxon>Gunneridae</taxon>
        <taxon>Pentapetalae</taxon>
        <taxon>rosids</taxon>
        <taxon>fabids</taxon>
        <taxon>Rosales</taxon>
        <taxon>Cannabaceae</taxon>
        <taxon>Cannabis</taxon>
    </lineage>
</organism>
<dbReference type="EMBL" id="JAATIP010000028">
    <property type="protein sequence ID" value="KAF4390527.1"/>
    <property type="molecule type" value="Genomic_DNA"/>
</dbReference>
<reference evidence="2 3" key="1">
    <citation type="journal article" date="2020" name="bioRxiv">
        <title>Sequence and annotation of 42 cannabis genomes reveals extensive copy number variation in cannabinoid synthesis and pathogen resistance genes.</title>
        <authorList>
            <person name="Mckernan K.J."/>
            <person name="Helbert Y."/>
            <person name="Kane L.T."/>
            <person name="Ebling H."/>
            <person name="Zhang L."/>
            <person name="Liu B."/>
            <person name="Eaton Z."/>
            <person name="Mclaughlin S."/>
            <person name="Kingan S."/>
            <person name="Baybayan P."/>
            <person name="Concepcion G."/>
            <person name="Jordan M."/>
            <person name="Riva A."/>
            <person name="Barbazuk W."/>
            <person name="Harkins T."/>
        </authorList>
    </citation>
    <scope>NUCLEOTIDE SEQUENCE [LARGE SCALE GENOMIC DNA]</scope>
    <source>
        <strain evidence="3">cv. Jamaican Lion 4</strain>
        <tissue evidence="2">Leaf</tissue>
    </source>
</reference>
<dbReference type="Pfam" id="PF02519">
    <property type="entry name" value="Auxin_inducible"/>
    <property type="match status" value="1"/>
</dbReference>
<comment type="caution">
    <text evidence="2">The sequence shown here is derived from an EMBL/GenBank/DDBJ whole genome shotgun (WGS) entry which is preliminary data.</text>
</comment>
<dbReference type="AlphaFoldDB" id="A0A7J6H5H6"/>
<dbReference type="PANTHER" id="PTHR31374">
    <property type="entry name" value="AUXIN-INDUCED PROTEIN-LIKE-RELATED"/>
    <property type="match status" value="1"/>
</dbReference>
<sequence length="214" mass="23789">MDVVKVKKGSLINKTWERCKSLGRRGRDKSPAAATGRIMTKKSKSCPRLNLITPVTGSPEAEGGDQININNSNNYYKKVKGCFSVYVGPEKQRFVVKAEYANHRLFKLLLEEAESEFGYDNQGPIMLPCNVDVFYRVLMEMDDDDGGDNNGGSVGGAADYKIHRPGCGFVIKRHVTSYQLLSPSRMVAINHMPKLTSHSLSSFAILNGLHKEYL</sequence>
<dbReference type="InterPro" id="IPR003676">
    <property type="entry name" value="SAUR_fam"/>
</dbReference>
<dbReference type="GO" id="GO:0009733">
    <property type="term" value="P:response to auxin"/>
    <property type="evidence" value="ECO:0007669"/>
    <property type="project" value="InterPro"/>
</dbReference>
<protein>
    <submittedName>
        <fullName evidence="2">Uncharacterized protein</fullName>
    </submittedName>
</protein>
<name>A0A7J6H5H6_CANSA</name>
<evidence type="ECO:0000313" key="2">
    <source>
        <dbReference type="EMBL" id="KAF4390527.1"/>
    </source>
</evidence>